<gene>
    <name evidence="3" type="ORF">ALECFALPRED_006432</name>
</gene>
<dbReference type="AlphaFoldDB" id="A0A8H3I0I6"/>
<dbReference type="EMBL" id="CAJPDR010000041">
    <property type="protein sequence ID" value="CAF9910237.1"/>
    <property type="molecule type" value="Genomic_DNA"/>
</dbReference>
<comment type="caution">
    <text evidence="3">The sequence shown here is derived from an EMBL/GenBank/DDBJ whole genome shotgun (WGS) entry which is preliminary data.</text>
</comment>
<feature type="region of interest" description="Disordered" evidence="1">
    <location>
        <begin position="129"/>
        <end position="190"/>
    </location>
</feature>
<keyword evidence="2" id="KW-0812">Transmembrane</keyword>
<evidence type="ECO:0000313" key="4">
    <source>
        <dbReference type="Proteomes" id="UP000664203"/>
    </source>
</evidence>
<feature type="transmembrane region" description="Helical" evidence="2">
    <location>
        <begin position="92"/>
        <end position="116"/>
    </location>
</feature>
<accession>A0A8H3I0I6</accession>
<keyword evidence="2" id="KW-1133">Transmembrane helix</keyword>
<sequence>MNIFPCPASGVWECERSGDCSSNFTLPSFAILLRDTQLPGNKQEGIGLADPNASNTSIAAAGATVTVTASTTPSNAASSSTPAVTKSNKSDALAVGLGVGIPLGLLLVACIALLFWQRRKLKEERAVAPPLEGTDEKSRDYKRPYPGTYNAQELPEHRTVPELRDNKNSVHELGGHYLPGSPPPPPPLSK</sequence>
<reference evidence="3" key="1">
    <citation type="submission" date="2021-03" db="EMBL/GenBank/DDBJ databases">
        <authorList>
            <person name="Tagirdzhanova G."/>
        </authorList>
    </citation>
    <scope>NUCLEOTIDE SEQUENCE</scope>
</reference>
<name>A0A8H3I0I6_9LECA</name>
<dbReference type="Proteomes" id="UP000664203">
    <property type="component" value="Unassembled WGS sequence"/>
</dbReference>
<feature type="compositionally biased region" description="Basic and acidic residues" evidence="1">
    <location>
        <begin position="134"/>
        <end position="143"/>
    </location>
</feature>
<proteinExistence type="predicted"/>
<keyword evidence="2" id="KW-0472">Membrane</keyword>
<feature type="compositionally biased region" description="Basic and acidic residues" evidence="1">
    <location>
        <begin position="154"/>
        <end position="174"/>
    </location>
</feature>
<feature type="compositionally biased region" description="Pro residues" evidence="1">
    <location>
        <begin position="180"/>
        <end position="190"/>
    </location>
</feature>
<organism evidence="3 4">
    <name type="scientific">Alectoria fallacina</name>
    <dbReference type="NCBI Taxonomy" id="1903189"/>
    <lineage>
        <taxon>Eukaryota</taxon>
        <taxon>Fungi</taxon>
        <taxon>Dikarya</taxon>
        <taxon>Ascomycota</taxon>
        <taxon>Pezizomycotina</taxon>
        <taxon>Lecanoromycetes</taxon>
        <taxon>OSLEUM clade</taxon>
        <taxon>Lecanoromycetidae</taxon>
        <taxon>Lecanorales</taxon>
        <taxon>Lecanorineae</taxon>
        <taxon>Parmeliaceae</taxon>
        <taxon>Alectoria</taxon>
    </lineage>
</organism>
<evidence type="ECO:0000313" key="3">
    <source>
        <dbReference type="EMBL" id="CAF9910237.1"/>
    </source>
</evidence>
<protein>
    <submittedName>
        <fullName evidence="3">Uncharacterized protein</fullName>
    </submittedName>
</protein>
<keyword evidence="4" id="KW-1185">Reference proteome</keyword>
<dbReference type="OrthoDB" id="5391943at2759"/>
<evidence type="ECO:0000256" key="1">
    <source>
        <dbReference type="SAM" id="MobiDB-lite"/>
    </source>
</evidence>
<evidence type="ECO:0000256" key="2">
    <source>
        <dbReference type="SAM" id="Phobius"/>
    </source>
</evidence>